<dbReference type="InterPro" id="IPR045860">
    <property type="entry name" value="Snake_toxin-like_sf"/>
</dbReference>
<dbReference type="Proteomes" id="UP000694427">
    <property type="component" value="Unplaced"/>
</dbReference>
<evidence type="ECO:0000256" key="10">
    <source>
        <dbReference type="SAM" id="Phobius"/>
    </source>
</evidence>
<dbReference type="PANTHER" id="PTHR47613:SF1">
    <property type="entry name" value="SPERM ACROSOME MEMBRANE-ASSOCIATED PROTEIN 4"/>
    <property type="match status" value="1"/>
</dbReference>
<evidence type="ECO:0000256" key="1">
    <source>
        <dbReference type="ARBA" id="ARBA00004609"/>
    </source>
</evidence>
<evidence type="ECO:0000256" key="7">
    <source>
        <dbReference type="ARBA" id="ARBA00023180"/>
    </source>
</evidence>
<name>A0A8C1L2C7_CYPCA</name>
<protein>
    <recommendedName>
        <fullName evidence="11">UPAR/Ly6 domain-containing protein</fullName>
    </recommendedName>
</protein>
<dbReference type="GO" id="GO:0035036">
    <property type="term" value="P:sperm-egg recognition"/>
    <property type="evidence" value="ECO:0007669"/>
    <property type="project" value="TreeGrafter"/>
</dbReference>
<dbReference type="SUPFAM" id="SSF57302">
    <property type="entry name" value="Snake toxin-like"/>
    <property type="match status" value="1"/>
</dbReference>
<keyword evidence="7" id="KW-0325">Glycoprotein</keyword>
<keyword evidence="6" id="KW-1015">Disulfide bond</keyword>
<evidence type="ECO:0000256" key="4">
    <source>
        <dbReference type="ARBA" id="ARBA00022729"/>
    </source>
</evidence>
<comment type="similarity">
    <text evidence="9">Belongs to the SPACA4/bouncer family.</text>
</comment>
<evidence type="ECO:0000313" key="12">
    <source>
        <dbReference type="Ensembl" id="ENSCCRP00010054894.1"/>
    </source>
</evidence>
<comment type="subcellular location">
    <subcellularLocation>
        <location evidence="1">Cell membrane</location>
        <topology evidence="1">Lipid-anchor</topology>
        <topology evidence="1">GPI-anchor</topology>
    </subcellularLocation>
</comment>
<keyword evidence="3" id="KW-0336">GPI-anchor</keyword>
<feature type="domain" description="UPAR/Ly6" evidence="11">
    <location>
        <begin position="86"/>
        <end position="167"/>
    </location>
</feature>
<accession>A0A8C1L2C7</accession>
<reference evidence="12" key="2">
    <citation type="submission" date="2025-09" db="UniProtKB">
        <authorList>
            <consortium name="Ensembl"/>
        </authorList>
    </citation>
    <scope>IDENTIFICATION</scope>
</reference>
<sequence length="192" mass="21349">MANKIMSLSSSHLTMHYATQSLLSHRIVQTSCPFGSIRLVCKDHPGQGVAFTFVILYLLLKKMHLNMRGAVFIASVMVISLFCLGQTLECFRCELGFWDVCYTTKTNCSDDELCYVGIGKAVSVLDIKVMGCLPMEACNKTTVVEFLEKKTLYTLKTTCCEEDFCNASPSIQLSLSPLLLVILLITEMMGVF</sequence>
<keyword evidence="4" id="KW-0732">Signal</keyword>
<dbReference type="PANTHER" id="PTHR47613">
    <property type="entry name" value="SPERM ACROSOME MEMBRANE-ASSOCIATED PROTEIN 4"/>
    <property type="match status" value="1"/>
</dbReference>
<evidence type="ECO:0000313" key="13">
    <source>
        <dbReference type="Proteomes" id="UP000694427"/>
    </source>
</evidence>
<evidence type="ECO:0000256" key="3">
    <source>
        <dbReference type="ARBA" id="ARBA00022622"/>
    </source>
</evidence>
<proteinExistence type="inferred from homology"/>
<reference evidence="12" key="1">
    <citation type="submission" date="2025-08" db="UniProtKB">
        <authorList>
            <consortium name="Ensembl"/>
        </authorList>
    </citation>
    <scope>IDENTIFICATION</scope>
</reference>
<dbReference type="InterPro" id="IPR046354">
    <property type="entry name" value="SPACA4/Bouncer"/>
</dbReference>
<dbReference type="Pfam" id="PF00021">
    <property type="entry name" value="UPAR_LY6"/>
    <property type="match status" value="1"/>
</dbReference>
<feature type="transmembrane region" description="Helical" evidence="10">
    <location>
        <begin position="69"/>
        <end position="88"/>
    </location>
</feature>
<dbReference type="Ensembl" id="ENSCCRT00010060138.1">
    <property type="protein sequence ID" value="ENSCCRP00010054894.1"/>
    <property type="gene ID" value="ENSCCRG00010023269.1"/>
</dbReference>
<dbReference type="GO" id="GO:0005886">
    <property type="term" value="C:plasma membrane"/>
    <property type="evidence" value="ECO:0007669"/>
    <property type="project" value="UniProtKB-SubCell"/>
</dbReference>
<organism evidence="12 13">
    <name type="scientific">Cyprinus carpio</name>
    <name type="common">Common carp</name>
    <dbReference type="NCBI Taxonomy" id="7962"/>
    <lineage>
        <taxon>Eukaryota</taxon>
        <taxon>Metazoa</taxon>
        <taxon>Chordata</taxon>
        <taxon>Craniata</taxon>
        <taxon>Vertebrata</taxon>
        <taxon>Euteleostomi</taxon>
        <taxon>Actinopterygii</taxon>
        <taxon>Neopterygii</taxon>
        <taxon>Teleostei</taxon>
        <taxon>Ostariophysi</taxon>
        <taxon>Cypriniformes</taxon>
        <taxon>Cyprinidae</taxon>
        <taxon>Cyprininae</taxon>
        <taxon>Cyprinus</taxon>
    </lineage>
</organism>
<keyword evidence="8" id="KW-0449">Lipoprotein</keyword>
<evidence type="ECO:0000256" key="5">
    <source>
        <dbReference type="ARBA" id="ARBA00023136"/>
    </source>
</evidence>
<keyword evidence="10" id="KW-1133">Transmembrane helix</keyword>
<dbReference type="Gene3D" id="2.10.60.10">
    <property type="entry name" value="CD59"/>
    <property type="match status" value="1"/>
</dbReference>
<keyword evidence="2" id="KW-1003">Cell membrane</keyword>
<evidence type="ECO:0000259" key="11">
    <source>
        <dbReference type="Pfam" id="PF00021"/>
    </source>
</evidence>
<dbReference type="GO" id="GO:0098552">
    <property type="term" value="C:side of membrane"/>
    <property type="evidence" value="ECO:0007669"/>
    <property type="project" value="UniProtKB-KW"/>
</dbReference>
<evidence type="ECO:0000256" key="8">
    <source>
        <dbReference type="ARBA" id="ARBA00023288"/>
    </source>
</evidence>
<keyword evidence="5 10" id="KW-0472">Membrane</keyword>
<dbReference type="InterPro" id="IPR016054">
    <property type="entry name" value="LY6_UPA_recep-like"/>
</dbReference>
<evidence type="ECO:0000256" key="9">
    <source>
        <dbReference type="ARBA" id="ARBA00029446"/>
    </source>
</evidence>
<evidence type="ECO:0000256" key="2">
    <source>
        <dbReference type="ARBA" id="ARBA00022475"/>
    </source>
</evidence>
<dbReference type="AlphaFoldDB" id="A0A8C1L2C7"/>
<keyword evidence="10" id="KW-0812">Transmembrane</keyword>
<keyword evidence="13" id="KW-1185">Reference proteome</keyword>
<evidence type="ECO:0000256" key="6">
    <source>
        <dbReference type="ARBA" id="ARBA00023157"/>
    </source>
</evidence>